<evidence type="ECO:0000313" key="8">
    <source>
        <dbReference type="EMBL" id="EME70736.1"/>
    </source>
</evidence>
<comment type="catalytic activity">
    <reaction evidence="6">
        <text>(sulfur carrier)-H + L-cysteine = (sulfur carrier)-SH + L-alanine</text>
        <dbReference type="Rhea" id="RHEA:43892"/>
        <dbReference type="Rhea" id="RHEA-COMP:14737"/>
        <dbReference type="Rhea" id="RHEA-COMP:14739"/>
        <dbReference type="ChEBI" id="CHEBI:29917"/>
        <dbReference type="ChEBI" id="CHEBI:35235"/>
        <dbReference type="ChEBI" id="CHEBI:57972"/>
        <dbReference type="ChEBI" id="CHEBI:64428"/>
        <dbReference type="EC" id="2.8.1.7"/>
    </reaction>
</comment>
<dbReference type="InterPro" id="IPR015421">
    <property type="entry name" value="PyrdxlP-dep_Trfase_major"/>
</dbReference>
<comment type="similarity">
    <text evidence="2">Belongs to the class-V pyridoxal-phosphate-dependent aminotransferase family. Csd subfamily.</text>
</comment>
<dbReference type="InterPro" id="IPR000192">
    <property type="entry name" value="Aminotrans_V_dom"/>
</dbReference>
<evidence type="ECO:0000256" key="5">
    <source>
        <dbReference type="ARBA" id="ARBA00022898"/>
    </source>
</evidence>
<sequence length="400" mass="41848">MSQTIREAFPALARPGFHYLDSAAMAQIPGLVSEAVTHHNRTARSNVRRGLHEMAQRADAAYDGARAAVGRFLGAPAEEVVFTAGCTLALNMAAWGLGRNLGPGDEVVVSRLEHHSACLPWMALAKERGFALRWLGVTPDGRLDLDSLGTVVTPRCKAVAVTHASNVTGAVSDLPRLAEAAHGVGAKLVVDGAQMVPHGRVDPRALGADLYAFAGHKAYGPTGIGVLWGRAEILDGMAPLVVGGGMVGTVEDGDFTWGEPPHRFEAGTPPVAQAVGLAAALNWMADLDWPAVRQQEAALAWHLLDGLRSMDGVRVIGPLGLEARVPVVSFTVAGCHPHDLSHLLAGRGVAVRGGAHCARPLMSALGLEEGTLRASLAPYSDRSDVDALLAGLAEAVKVLR</sequence>
<dbReference type="Proteomes" id="UP000011744">
    <property type="component" value="Unassembled WGS sequence"/>
</dbReference>
<evidence type="ECO:0000256" key="4">
    <source>
        <dbReference type="ARBA" id="ARBA00022679"/>
    </source>
</evidence>
<reference evidence="8 9" key="1">
    <citation type="journal article" date="2014" name="Genome Announc.">
        <title>Draft Genome Sequence of Magnetospirillum sp. Strain SO-1, a Freshwater Magnetotactic Bacterium Isolated from the Ol'khovka River, Russia.</title>
        <authorList>
            <person name="Grouzdev D.S."/>
            <person name="Dziuba M.V."/>
            <person name="Sukhacheva M.S."/>
            <person name="Mardanov A.V."/>
            <person name="Beletskiy A.V."/>
            <person name="Kuznetsov B.B."/>
            <person name="Skryabin K.G."/>
        </authorList>
    </citation>
    <scope>NUCLEOTIDE SEQUENCE [LARGE SCALE GENOMIC DNA]</scope>
    <source>
        <strain evidence="8 9">SO-1</strain>
    </source>
</reference>
<dbReference type="Pfam" id="PF00266">
    <property type="entry name" value="Aminotran_5"/>
    <property type="match status" value="1"/>
</dbReference>
<evidence type="ECO:0000256" key="1">
    <source>
        <dbReference type="ARBA" id="ARBA00001933"/>
    </source>
</evidence>
<comment type="caution">
    <text evidence="8">The sequence shown here is derived from an EMBL/GenBank/DDBJ whole genome shotgun (WGS) entry which is preliminary data.</text>
</comment>
<comment type="cofactor">
    <cofactor evidence="1">
        <name>pyridoxal 5'-phosphate</name>
        <dbReference type="ChEBI" id="CHEBI:597326"/>
    </cofactor>
</comment>
<dbReference type="InterPro" id="IPR010970">
    <property type="entry name" value="Cys_dSase_SufS"/>
</dbReference>
<evidence type="ECO:0000256" key="6">
    <source>
        <dbReference type="ARBA" id="ARBA00050776"/>
    </source>
</evidence>
<evidence type="ECO:0000256" key="2">
    <source>
        <dbReference type="ARBA" id="ARBA00010447"/>
    </source>
</evidence>
<dbReference type="Gene3D" id="3.90.1150.10">
    <property type="entry name" value="Aspartate Aminotransferase, domain 1"/>
    <property type="match status" value="1"/>
</dbReference>
<dbReference type="GO" id="GO:0016829">
    <property type="term" value="F:lyase activity"/>
    <property type="evidence" value="ECO:0007669"/>
    <property type="project" value="UniProtKB-KW"/>
</dbReference>
<dbReference type="PANTHER" id="PTHR43586:SF8">
    <property type="entry name" value="CYSTEINE DESULFURASE 1, CHLOROPLASTIC"/>
    <property type="match status" value="1"/>
</dbReference>
<dbReference type="STRING" id="1244869.H261_06751"/>
<dbReference type="PATRIC" id="fig|1244869.3.peg.1359"/>
<keyword evidence="5" id="KW-0663">Pyridoxal phosphate</keyword>
<dbReference type="eggNOG" id="COG0520">
    <property type="taxonomic scope" value="Bacteria"/>
</dbReference>
<dbReference type="SUPFAM" id="SSF53383">
    <property type="entry name" value="PLP-dependent transferases"/>
    <property type="match status" value="1"/>
</dbReference>
<dbReference type="EC" id="2.8.1.7" evidence="3"/>
<dbReference type="Gene3D" id="3.40.640.10">
    <property type="entry name" value="Type I PLP-dependent aspartate aminotransferase-like (Major domain)"/>
    <property type="match status" value="1"/>
</dbReference>
<keyword evidence="9" id="KW-1185">Reference proteome</keyword>
<dbReference type="OrthoDB" id="9804366at2"/>
<evidence type="ECO:0000313" key="9">
    <source>
        <dbReference type="Proteomes" id="UP000011744"/>
    </source>
</evidence>
<gene>
    <name evidence="8" type="ORF">H261_06751</name>
</gene>
<proteinExistence type="inferred from homology"/>
<dbReference type="RefSeq" id="WP_008615673.1">
    <property type="nucleotide sequence ID" value="NZ_AONQ01000013.1"/>
</dbReference>
<keyword evidence="4" id="KW-0808">Transferase</keyword>
<protein>
    <recommendedName>
        <fullName evidence="3">cysteine desulfurase</fullName>
        <ecNumber evidence="3">2.8.1.7</ecNumber>
    </recommendedName>
</protein>
<feature type="domain" description="Aminotransferase class V" evidence="7">
    <location>
        <begin position="18"/>
        <end position="388"/>
    </location>
</feature>
<dbReference type="AlphaFoldDB" id="M2YCL9"/>
<organism evidence="8 9">
    <name type="scientific">Paramagnetospirillum caucaseum</name>
    <dbReference type="NCBI Taxonomy" id="1244869"/>
    <lineage>
        <taxon>Bacteria</taxon>
        <taxon>Pseudomonadati</taxon>
        <taxon>Pseudomonadota</taxon>
        <taxon>Alphaproteobacteria</taxon>
        <taxon>Rhodospirillales</taxon>
        <taxon>Magnetospirillaceae</taxon>
        <taxon>Paramagnetospirillum</taxon>
    </lineage>
</organism>
<dbReference type="GO" id="GO:0006534">
    <property type="term" value="P:cysteine metabolic process"/>
    <property type="evidence" value="ECO:0007669"/>
    <property type="project" value="InterPro"/>
</dbReference>
<evidence type="ECO:0000259" key="7">
    <source>
        <dbReference type="Pfam" id="PF00266"/>
    </source>
</evidence>
<dbReference type="CDD" id="cd06453">
    <property type="entry name" value="SufS_like"/>
    <property type="match status" value="1"/>
</dbReference>
<keyword evidence="8" id="KW-0456">Lyase</keyword>
<dbReference type="PANTHER" id="PTHR43586">
    <property type="entry name" value="CYSTEINE DESULFURASE"/>
    <property type="match status" value="1"/>
</dbReference>
<dbReference type="GO" id="GO:0030170">
    <property type="term" value="F:pyridoxal phosphate binding"/>
    <property type="evidence" value="ECO:0007669"/>
    <property type="project" value="InterPro"/>
</dbReference>
<evidence type="ECO:0000256" key="3">
    <source>
        <dbReference type="ARBA" id="ARBA00012239"/>
    </source>
</evidence>
<dbReference type="GO" id="GO:0031071">
    <property type="term" value="F:cysteine desulfurase activity"/>
    <property type="evidence" value="ECO:0007669"/>
    <property type="project" value="UniProtKB-EC"/>
</dbReference>
<dbReference type="InterPro" id="IPR015422">
    <property type="entry name" value="PyrdxlP-dep_Trfase_small"/>
</dbReference>
<accession>M2YCL9</accession>
<name>M2YCL9_9PROT</name>
<dbReference type="EMBL" id="AONQ01000013">
    <property type="protein sequence ID" value="EME70736.1"/>
    <property type="molecule type" value="Genomic_DNA"/>
</dbReference>
<dbReference type="InterPro" id="IPR015424">
    <property type="entry name" value="PyrdxlP-dep_Trfase"/>
</dbReference>